<dbReference type="PANTHER" id="PTHR30270">
    <property type="entry name" value="THIAMINE-MONOPHOSPHATE KINASE"/>
    <property type="match status" value="1"/>
</dbReference>
<dbReference type="NCBIfam" id="TIGR04050">
    <property type="entry name" value="MSMEG_0567_Cter"/>
    <property type="match status" value="1"/>
</dbReference>
<name>A0A2T4UN57_9ACTN</name>
<organism evidence="2 3">
    <name type="scientific">Paraconexibacter algicola</name>
    <dbReference type="NCBI Taxonomy" id="2133960"/>
    <lineage>
        <taxon>Bacteria</taxon>
        <taxon>Bacillati</taxon>
        <taxon>Actinomycetota</taxon>
        <taxon>Thermoleophilia</taxon>
        <taxon>Solirubrobacterales</taxon>
        <taxon>Paraconexibacteraceae</taxon>
        <taxon>Paraconexibacter</taxon>
    </lineage>
</organism>
<dbReference type="PANTHER" id="PTHR30270:SF0">
    <property type="entry name" value="THIAMINE-MONOPHOSPHATE KINASE"/>
    <property type="match status" value="1"/>
</dbReference>
<dbReference type="InterPro" id="IPR023911">
    <property type="entry name" value="MSMEG_0567/sll0787_C"/>
</dbReference>
<dbReference type="Gene3D" id="3.40.630.30">
    <property type="match status" value="1"/>
</dbReference>
<dbReference type="SUPFAM" id="SSF55729">
    <property type="entry name" value="Acyl-CoA N-acyltransferases (Nat)"/>
    <property type="match status" value="1"/>
</dbReference>
<dbReference type="GO" id="GO:0016747">
    <property type="term" value="F:acyltransferase activity, transferring groups other than amino-acyl groups"/>
    <property type="evidence" value="ECO:0007669"/>
    <property type="project" value="InterPro"/>
</dbReference>
<dbReference type="SUPFAM" id="SSF55326">
    <property type="entry name" value="PurM N-terminal domain-like"/>
    <property type="match status" value="1"/>
</dbReference>
<feature type="domain" description="N-acetyltransferase" evidence="1">
    <location>
        <begin position="1"/>
        <end position="152"/>
    </location>
</feature>
<dbReference type="NCBIfam" id="TIGR04045">
    <property type="entry name" value="MSMEG_0567_GNAT"/>
    <property type="match status" value="1"/>
</dbReference>
<evidence type="ECO:0000313" key="3">
    <source>
        <dbReference type="Proteomes" id="UP000240739"/>
    </source>
</evidence>
<gene>
    <name evidence="2" type="ORF">C7Y72_00330</name>
</gene>
<dbReference type="SUPFAM" id="SSF56042">
    <property type="entry name" value="PurM C-terminal domain-like"/>
    <property type="match status" value="1"/>
</dbReference>
<evidence type="ECO:0000259" key="1">
    <source>
        <dbReference type="PROSITE" id="PS51186"/>
    </source>
</evidence>
<accession>A0A2T4UN57</accession>
<dbReference type="RefSeq" id="WP_107569491.1">
    <property type="nucleotide sequence ID" value="NZ_PYYB01000001.1"/>
</dbReference>
<dbReference type="Gene3D" id="3.90.650.10">
    <property type="entry name" value="PurM-like C-terminal domain"/>
    <property type="match status" value="1"/>
</dbReference>
<proteinExistence type="predicted"/>
<dbReference type="Gene3D" id="3.30.1330.10">
    <property type="entry name" value="PurM-like, N-terminal domain"/>
    <property type="match status" value="1"/>
</dbReference>
<dbReference type="AlphaFoldDB" id="A0A2T4UN57"/>
<dbReference type="Proteomes" id="UP000240739">
    <property type="component" value="Unassembled WGS sequence"/>
</dbReference>
<dbReference type="OrthoDB" id="9767928at2"/>
<comment type="caution">
    <text evidence="2">The sequence shown here is derived from an EMBL/GenBank/DDBJ whole genome shotgun (WGS) entry which is preliminary data.</text>
</comment>
<dbReference type="InterPro" id="IPR036921">
    <property type="entry name" value="PurM-like_N_sf"/>
</dbReference>
<dbReference type="InterPro" id="IPR000182">
    <property type="entry name" value="GNAT_dom"/>
</dbReference>
<dbReference type="GO" id="GO:0009228">
    <property type="term" value="P:thiamine biosynthetic process"/>
    <property type="evidence" value="ECO:0007669"/>
    <property type="project" value="InterPro"/>
</dbReference>
<reference evidence="2 3" key="1">
    <citation type="submission" date="2018-03" db="EMBL/GenBank/DDBJ databases">
        <title>Aquarubrobacter algicola gen. nov., sp. nov., a novel actinobacterium isolated from shallow eutrophic lake during the end of cyanobacterial harmful algal blooms.</title>
        <authorList>
            <person name="Chun S.J."/>
        </authorList>
    </citation>
    <scope>NUCLEOTIDE SEQUENCE [LARGE SCALE GENOMIC DNA]</scope>
    <source>
        <strain evidence="2 3">Seoho-28</strain>
    </source>
</reference>
<dbReference type="InterPro" id="IPR016181">
    <property type="entry name" value="Acyl_CoA_acyltransferase"/>
</dbReference>
<dbReference type="GO" id="GO:0009030">
    <property type="term" value="F:thiamine-phosphate kinase activity"/>
    <property type="evidence" value="ECO:0007669"/>
    <property type="project" value="InterPro"/>
</dbReference>
<dbReference type="InterPro" id="IPR024035">
    <property type="entry name" value="MSMEG_0567_GNAT"/>
</dbReference>
<dbReference type="Pfam" id="PF00586">
    <property type="entry name" value="AIRS"/>
    <property type="match status" value="1"/>
</dbReference>
<evidence type="ECO:0000313" key="2">
    <source>
        <dbReference type="EMBL" id="PTL60654.1"/>
    </source>
</evidence>
<dbReference type="Pfam" id="PF00583">
    <property type="entry name" value="Acetyltransf_1"/>
    <property type="match status" value="1"/>
</dbReference>
<dbReference type="InterPro" id="IPR006283">
    <property type="entry name" value="ThiL-like"/>
</dbReference>
<dbReference type="InterPro" id="IPR036676">
    <property type="entry name" value="PurM-like_C_sf"/>
</dbReference>
<dbReference type="EMBL" id="PYYB01000001">
    <property type="protein sequence ID" value="PTL60654.1"/>
    <property type="molecule type" value="Genomic_DNA"/>
</dbReference>
<protein>
    <submittedName>
        <fullName evidence="2">AIR synthase</fullName>
    </submittedName>
</protein>
<dbReference type="Pfam" id="PF02769">
    <property type="entry name" value="AIRS_C"/>
    <property type="match status" value="1"/>
</dbReference>
<dbReference type="InterPro" id="IPR010918">
    <property type="entry name" value="PurM-like_C_dom"/>
</dbReference>
<keyword evidence="3" id="KW-1185">Reference proteome</keyword>
<dbReference type="PROSITE" id="PS51186">
    <property type="entry name" value="GNAT"/>
    <property type="match status" value="1"/>
</dbReference>
<sequence length="455" mass="46669">MVLRADDQPRLLAAYRDLRLRAFVHDQGLFRGDDLDDHDAHDATRVLVAVDLDGEVLGGVRLHPVGDDATLGWWRGSRLVCGRGGVDRPRRGTVGAALVRAACAQALDAGALRFDAHVQPGHRAFFARLGWEDVRAVTCAGAPHRLMRFSVGRIAELAARTKSPIAPLLGGLLGGGAFLGDDGAPVPGSDLVAATDAILPSMVERDPEWAAWCGMLVTAHDLCAMGAAPVGALDALGARDEAHAQRIVRGLRAGADAFSLPILGGHTQLGVPGALSVTGLGRTSRPVPASGGRPGMALTVTADLHGGWRPGYGRTQWDSSSWRSREELGLMLDAVRAGRPAAAKDVSMAGVVGTTGMLAEASGCGAELDVAAIPRPRGVGAADWLTCFPGFALVTADAPGAAPLPAGPAVGAVCGALVPEPGVRLRWPDGEVIPALSAGVTGLGPARPVTPGDPA</sequence>
<dbReference type="InterPro" id="IPR016188">
    <property type="entry name" value="PurM-like_N"/>
</dbReference>